<reference evidence="2 3" key="1">
    <citation type="submission" date="2023-04" db="EMBL/GenBank/DDBJ databases">
        <title>Antarctic isolates genomes.</title>
        <authorList>
            <person name="Dimov S.G."/>
        </authorList>
    </citation>
    <scope>NUCLEOTIDE SEQUENCE [LARGE SCALE GENOMIC DNA]</scope>
    <source>
        <strain evidence="2 3">AL19</strain>
    </source>
</reference>
<dbReference type="EMBL" id="JASBQV010000012">
    <property type="protein sequence ID" value="MDI3235109.1"/>
    <property type="molecule type" value="Genomic_DNA"/>
</dbReference>
<evidence type="ECO:0000259" key="1">
    <source>
        <dbReference type="Pfam" id="PF05076"/>
    </source>
</evidence>
<accession>A0ABT6R495</accession>
<gene>
    <name evidence="2" type="ORF">QK289_08840</name>
</gene>
<comment type="caution">
    <text evidence="2">The sequence shown here is derived from an EMBL/GenBank/DDBJ whole genome shotgun (WGS) entry which is preliminary data.</text>
</comment>
<dbReference type="Proteomes" id="UP001243286">
    <property type="component" value="Unassembled WGS sequence"/>
</dbReference>
<feature type="domain" description="Suppressor of fused-like" evidence="1">
    <location>
        <begin position="26"/>
        <end position="186"/>
    </location>
</feature>
<sequence>MNYIEHLEKHCGEIKGSLELEDMMEENIQFLKFENAPIDNTYTATTLGLLWRPLQFEEERFYHQELMMSVKQPEAEEDVIELLWRLTTHALETGQAFELGEFYSMPETVFGQYGFAGVYVTAPFYFDETFFVHTGDASFEEPDHVLPVWFVPIFEAEADYLEQQGIEAFEEKLFETKDELLDLTRQPLI</sequence>
<organism evidence="2 3">
    <name type="scientific">Exiguobacterium antarcticum</name>
    <dbReference type="NCBI Taxonomy" id="132920"/>
    <lineage>
        <taxon>Bacteria</taxon>
        <taxon>Bacillati</taxon>
        <taxon>Bacillota</taxon>
        <taxon>Bacilli</taxon>
        <taxon>Bacillales</taxon>
        <taxon>Bacillales Family XII. Incertae Sedis</taxon>
        <taxon>Exiguobacterium</taxon>
    </lineage>
</organism>
<evidence type="ECO:0000313" key="3">
    <source>
        <dbReference type="Proteomes" id="UP001243286"/>
    </source>
</evidence>
<keyword evidence="3" id="KW-1185">Reference proteome</keyword>
<dbReference type="InterPro" id="IPR020941">
    <property type="entry name" value="SUFU-like_domain"/>
</dbReference>
<proteinExistence type="predicted"/>
<dbReference type="RefSeq" id="WP_282356293.1">
    <property type="nucleotide sequence ID" value="NZ_JASBQV010000012.1"/>
</dbReference>
<evidence type="ECO:0000313" key="2">
    <source>
        <dbReference type="EMBL" id="MDI3235109.1"/>
    </source>
</evidence>
<name>A0ABT6R495_9BACL</name>
<dbReference type="Pfam" id="PF05076">
    <property type="entry name" value="SUFU"/>
    <property type="match status" value="1"/>
</dbReference>
<protein>
    <submittedName>
        <fullName evidence="2">Suppressor of fused domain protein</fullName>
    </submittedName>
</protein>